<evidence type="ECO:0000313" key="1">
    <source>
        <dbReference type="EMBL" id="TFB23156.1"/>
    </source>
</evidence>
<dbReference type="Proteomes" id="UP000297975">
    <property type="component" value="Unassembled WGS sequence"/>
</dbReference>
<dbReference type="EMBL" id="SOPW01000004">
    <property type="protein sequence ID" value="TFB23156.1"/>
    <property type="molecule type" value="Genomic_DNA"/>
</dbReference>
<dbReference type="AlphaFoldDB" id="A0A4Y8IV84"/>
<proteinExistence type="predicted"/>
<reference evidence="1 2" key="1">
    <citation type="submission" date="2019-03" db="EMBL/GenBank/DDBJ databases">
        <authorList>
            <person name="He R.-H."/>
        </authorList>
    </citation>
    <scope>NUCLEOTIDE SEQUENCE [LARGE SCALE GENOMIC DNA]</scope>
    <source>
        <strain evidence="2">SH 714</strain>
    </source>
</reference>
<dbReference type="RefSeq" id="WP_134339229.1">
    <property type="nucleotide sequence ID" value="NZ_SOPW01000004.1"/>
</dbReference>
<dbReference type="InterPro" id="IPR025619">
    <property type="entry name" value="YlzJ"/>
</dbReference>
<dbReference type="OrthoDB" id="1683573at2"/>
<accession>A0A4Y8IV84</accession>
<dbReference type="Pfam" id="PF14035">
    <property type="entry name" value="YlzJ"/>
    <property type="match status" value="1"/>
</dbReference>
<comment type="caution">
    <text evidence="1">The sequence shown here is derived from an EMBL/GenBank/DDBJ whole genome shotgun (WGS) entry which is preliminary data.</text>
</comment>
<organism evidence="1 2">
    <name type="scientific">Filobacillus milosensis</name>
    <dbReference type="NCBI Taxonomy" id="94137"/>
    <lineage>
        <taxon>Bacteria</taxon>
        <taxon>Bacillati</taxon>
        <taxon>Bacillota</taxon>
        <taxon>Bacilli</taxon>
        <taxon>Bacillales</taxon>
        <taxon>Bacillaceae</taxon>
        <taxon>Filobacillus</taxon>
    </lineage>
</organism>
<protein>
    <submittedName>
        <fullName evidence="1">Uncharacterized protein</fullName>
    </submittedName>
</protein>
<sequence>MILYTPLNEQEIFEDEDTNEYQFVTHNHATLKLKRDPEQNGYQIVHMFSTDPNDYLNQELQPGVTYYL</sequence>
<keyword evidence="2" id="KW-1185">Reference proteome</keyword>
<name>A0A4Y8IV84_9BACI</name>
<evidence type="ECO:0000313" key="2">
    <source>
        <dbReference type="Proteomes" id="UP000297975"/>
    </source>
</evidence>
<gene>
    <name evidence="1" type="ORF">E3U55_04890</name>
</gene>